<dbReference type="InterPro" id="IPR016137">
    <property type="entry name" value="RGS"/>
</dbReference>
<evidence type="ECO:0000259" key="2">
    <source>
        <dbReference type="PROSITE" id="PS50132"/>
    </source>
</evidence>
<dbReference type="FunFam" id="1.10.196.10:FF:000001">
    <property type="entry name" value="Regulator of G-protein signaling 8"/>
    <property type="match status" value="1"/>
</dbReference>
<dbReference type="InterPro" id="IPR044926">
    <property type="entry name" value="RGS_subdomain_2"/>
</dbReference>
<organism evidence="3 4">
    <name type="scientific">Naja naja</name>
    <name type="common">Indian cobra</name>
    <dbReference type="NCBI Taxonomy" id="35670"/>
    <lineage>
        <taxon>Eukaryota</taxon>
        <taxon>Metazoa</taxon>
        <taxon>Chordata</taxon>
        <taxon>Craniata</taxon>
        <taxon>Vertebrata</taxon>
        <taxon>Euteleostomi</taxon>
        <taxon>Lepidosauria</taxon>
        <taxon>Squamata</taxon>
        <taxon>Bifurcata</taxon>
        <taxon>Unidentata</taxon>
        <taxon>Episquamata</taxon>
        <taxon>Toxicofera</taxon>
        <taxon>Serpentes</taxon>
        <taxon>Colubroidea</taxon>
        <taxon>Elapidae</taxon>
        <taxon>Elapinae</taxon>
        <taxon>Naja</taxon>
    </lineage>
</organism>
<dbReference type="GO" id="GO:0009968">
    <property type="term" value="P:negative regulation of signal transduction"/>
    <property type="evidence" value="ECO:0007669"/>
    <property type="project" value="UniProtKB-KW"/>
</dbReference>
<dbReference type="Pfam" id="PF00615">
    <property type="entry name" value="RGS"/>
    <property type="match status" value="1"/>
</dbReference>
<dbReference type="InterPro" id="IPR024066">
    <property type="entry name" value="RGS_subdom1/3"/>
</dbReference>
<dbReference type="InterPro" id="IPR036305">
    <property type="entry name" value="RGS_sf"/>
</dbReference>
<accession>A0A8C6X2C1</accession>
<reference evidence="3" key="1">
    <citation type="submission" date="2025-08" db="UniProtKB">
        <authorList>
            <consortium name="Ensembl"/>
        </authorList>
    </citation>
    <scope>IDENTIFICATION</scope>
</reference>
<dbReference type="Gene3D" id="1.10.196.10">
    <property type="match status" value="1"/>
</dbReference>
<dbReference type="OMA" id="VCEEYKT"/>
<reference evidence="3" key="2">
    <citation type="submission" date="2025-09" db="UniProtKB">
        <authorList>
            <consortium name="Ensembl"/>
        </authorList>
    </citation>
    <scope>IDENTIFICATION</scope>
</reference>
<keyword evidence="4" id="KW-1185">Reference proteome</keyword>
<evidence type="ECO:0000256" key="1">
    <source>
        <dbReference type="ARBA" id="ARBA00022700"/>
    </source>
</evidence>
<sequence>PPVKDTKPTTEEVKGWSQSFDKLMKNPAGRNVFREFLRTEYSEENMLFWLACEELKSECNKHAIDEKARVIYEDYISILSPKEVFPFLFYSSTPKCFRYQMQIPVLIQLAIDSYPRFLNSAIYKALLQNVSRSSSES</sequence>
<name>A0A8C6X2C1_NAJNA</name>
<keyword evidence="1" id="KW-0734">Signal transduction inhibitor</keyword>
<dbReference type="PRINTS" id="PR01301">
    <property type="entry name" value="RGSPROTEIN"/>
</dbReference>
<evidence type="ECO:0000313" key="3">
    <source>
        <dbReference type="Ensembl" id="ENSNNAP00000003720.1"/>
    </source>
</evidence>
<dbReference type="PANTHER" id="PTHR10845">
    <property type="entry name" value="REGULATOR OF G PROTEIN SIGNALING"/>
    <property type="match status" value="1"/>
</dbReference>
<feature type="domain" description="RGS" evidence="2">
    <location>
        <begin position="19"/>
        <end position="84"/>
    </location>
</feature>
<dbReference type="Gene3D" id="1.10.167.10">
    <property type="entry name" value="Regulator of G-protein Signalling 4, domain 2"/>
    <property type="match status" value="1"/>
</dbReference>
<proteinExistence type="predicted"/>
<dbReference type="AlphaFoldDB" id="A0A8C6X2C1"/>
<dbReference type="OrthoDB" id="10266999at2759"/>
<dbReference type="Proteomes" id="UP000694559">
    <property type="component" value="Unplaced"/>
</dbReference>
<dbReference type="PROSITE" id="PS50132">
    <property type="entry name" value="RGS"/>
    <property type="match status" value="1"/>
</dbReference>
<dbReference type="GeneTree" id="ENSGT00940000160391"/>
<dbReference type="PANTHER" id="PTHR10845:SF145">
    <property type="entry name" value="REGULATOR OF G-PROTEIN SIGNALING 19"/>
    <property type="match status" value="1"/>
</dbReference>
<evidence type="ECO:0000313" key="4">
    <source>
        <dbReference type="Proteomes" id="UP000694559"/>
    </source>
</evidence>
<dbReference type="Ensembl" id="ENSNNAT00000003898.1">
    <property type="protein sequence ID" value="ENSNNAP00000003720.1"/>
    <property type="gene ID" value="ENSNNAG00000002537.1"/>
</dbReference>
<protein>
    <recommendedName>
        <fullName evidence="2">RGS domain-containing protein</fullName>
    </recommendedName>
</protein>
<dbReference type="SMART" id="SM00315">
    <property type="entry name" value="RGS"/>
    <property type="match status" value="1"/>
</dbReference>
<dbReference type="SUPFAM" id="SSF48097">
    <property type="entry name" value="Regulator of G-protein signaling, RGS"/>
    <property type="match status" value="1"/>
</dbReference>